<dbReference type="PROSITE" id="PS51031">
    <property type="entry name" value="BESS"/>
    <property type="match status" value="1"/>
</dbReference>
<evidence type="ECO:0000313" key="6">
    <source>
        <dbReference type="Proteomes" id="UP000183832"/>
    </source>
</evidence>
<accession>A0A1J1HU37</accession>
<feature type="domain" description="BESS" evidence="4">
    <location>
        <begin position="190"/>
        <end position="229"/>
    </location>
</feature>
<dbReference type="GO" id="GO:0003677">
    <property type="term" value="F:DNA binding"/>
    <property type="evidence" value="ECO:0007669"/>
    <property type="project" value="InterPro"/>
</dbReference>
<evidence type="ECO:0000259" key="4">
    <source>
        <dbReference type="PROSITE" id="PS51031"/>
    </source>
</evidence>
<dbReference type="PANTHER" id="PTHR21505:SF12">
    <property type="entry name" value="MADF DOMAIN-CONTAINING PROTEIN-RELATED"/>
    <property type="match status" value="1"/>
</dbReference>
<dbReference type="Proteomes" id="UP000183832">
    <property type="component" value="Unassembled WGS sequence"/>
</dbReference>
<keyword evidence="6" id="KW-1185">Reference proteome</keyword>
<dbReference type="OrthoDB" id="6629625at2759"/>
<keyword evidence="1" id="KW-0539">Nucleus</keyword>
<dbReference type="AlphaFoldDB" id="A0A1J1HU37"/>
<evidence type="ECO:0000256" key="2">
    <source>
        <dbReference type="SAM" id="MobiDB-lite"/>
    </source>
</evidence>
<organism evidence="5 6">
    <name type="scientific">Clunio marinus</name>
    <dbReference type="NCBI Taxonomy" id="568069"/>
    <lineage>
        <taxon>Eukaryota</taxon>
        <taxon>Metazoa</taxon>
        <taxon>Ecdysozoa</taxon>
        <taxon>Arthropoda</taxon>
        <taxon>Hexapoda</taxon>
        <taxon>Insecta</taxon>
        <taxon>Pterygota</taxon>
        <taxon>Neoptera</taxon>
        <taxon>Endopterygota</taxon>
        <taxon>Diptera</taxon>
        <taxon>Nematocera</taxon>
        <taxon>Chironomoidea</taxon>
        <taxon>Chironomidae</taxon>
        <taxon>Clunio</taxon>
    </lineage>
</organism>
<evidence type="ECO:0000259" key="3">
    <source>
        <dbReference type="PROSITE" id="PS51029"/>
    </source>
</evidence>
<feature type="compositionally biased region" description="Acidic residues" evidence="2">
    <location>
        <begin position="129"/>
        <end position="142"/>
    </location>
</feature>
<feature type="region of interest" description="Disordered" evidence="2">
    <location>
        <begin position="170"/>
        <end position="190"/>
    </location>
</feature>
<dbReference type="InterPro" id="IPR006578">
    <property type="entry name" value="MADF-dom"/>
</dbReference>
<proteinExistence type="predicted"/>
<feature type="region of interest" description="Disordered" evidence="2">
    <location>
        <begin position="124"/>
        <end position="156"/>
    </location>
</feature>
<dbReference type="InterPro" id="IPR004210">
    <property type="entry name" value="BESS_motif"/>
</dbReference>
<dbReference type="GO" id="GO:0005634">
    <property type="term" value="C:nucleus"/>
    <property type="evidence" value="ECO:0007669"/>
    <property type="project" value="UniProtKB-SubCell"/>
</dbReference>
<dbReference type="PROSITE" id="PS51029">
    <property type="entry name" value="MADF"/>
    <property type="match status" value="1"/>
</dbReference>
<dbReference type="EMBL" id="CVRI01000021">
    <property type="protein sequence ID" value="CRK91515.1"/>
    <property type="molecule type" value="Genomic_DNA"/>
</dbReference>
<sequence>MNKGKWSNEKIHEFVSSYISHPALWDISNPDYALKSNREKAYKDIQDEFNLTLAEVRNKIRIYRTTYAQVLKKMETTTGFIPKMSWFDEMHKAFCKGKARSFIKSSPKIKKEFNKIKMIEVDYNTQSNDETEQDESEKEIDFDFNQPSKSDDSNQHHVIIESYDDEYEDDFKNIPSHDNTTASTSQRPGTLSNELFLKSLQATLDNLPDDKNMKARIKIQEILYNIAYDIEK</sequence>
<comment type="subcellular location">
    <subcellularLocation>
        <location evidence="1">Nucleus</location>
    </subcellularLocation>
</comment>
<dbReference type="Pfam" id="PF02944">
    <property type="entry name" value="BESS"/>
    <property type="match status" value="1"/>
</dbReference>
<feature type="domain" description="MADF" evidence="3">
    <location>
        <begin position="13"/>
        <end position="100"/>
    </location>
</feature>
<dbReference type="PANTHER" id="PTHR21505">
    <property type="entry name" value="MADF DOMAIN-CONTAINING PROTEIN-RELATED"/>
    <property type="match status" value="1"/>
</dbReference>
<evidence type="ECO:0000313" key="5">
    <source>
        <dbReference type="EMBL" id="CRK91515.1"/>
    </source>
</evidence>
<name>A0A1J1HU37_9DIPT</name>
<feature type="compositionally biased region" description="Polar residues" evidence="2">
    <location>
        <begin position="176"/>
        <end position="190"/>
    </location>
</feature>
<reference evidence="5 6" key="1">
    <citation type="submission" date="2015-04" db="EMBL/GenBank/DDBJ databases">
        <authorList>
            <person name="Syromyatnikov M.Y."/>
            <person name="Popov V.N."/>
        </authorList>
    </citation>
    <scope>NUCLEOTIDE SEQUENCE [LARGE SCALE GENOMIC DNA]</scope>
</reference>
<dbReference type="SMART" id="SM00595">
    <property type="entry name" value="MADF"/>
    <property type="match status" value="1"/>
</dbReference>
<protein>
    <submittedName>
        <fullName evidence="5">CLUMA_CG005176, isoform A</fullName>
    </submittedName>
</protein>
<gene>
    <name evidence="5" type="ORF">CLUMA_CG005176</name>
</gene>
<dbReference type="Pfam" id="PF10545">
    <property type="entry name" value="MADF_DNA_bdg"/>
    <property type="match status" value="1"/>
</dbReference>
<evidence type="ECO:0000256" key="1">
    <source>
        <dbReference type="PROSITE-ProRule" id="PRU00371"/>
    </source>
</evidence>